<dbReference type="Pfam" id="PF00610">
    <property type="entry name" value="DEP"/>
    <property type="match status" value="1"/>
</dbReference>
<dbReference type="Pfam" id="PF03547">
    <property type="entry name" value="Mem_trans"/>
    <property type="match status" value="1"/>
</dbReference>
<dbReference type="InterPro" id="IPR004776">
    <property type="entry name" value="Mem_transp_PIN-like"/>
</dbReference>
<dbReference type="GO" id="GO:0035556">
    <property type="term" value="P:intracellular signal transduction"/>
    <property type="evidence" value="ECO:0007669"/>
    <property type="project" value="InterPro"/>
</dbReference>
<feature type="transmembrane region" description="Helical" evidence="6">
    <location>
        <begin position="530"/>
        <end position="550"/>
    </location>
</feature>
<organism evidence="8 9">
    <name type="scientific">Varroa destructor</name>
    <name type="common">Honeybee mite</name>
    <dbReference type="NCBI Taxonomy" id="109461"/>
    <lineage>
        <taxon>Eukaryota</taxon>
        <taxon>Metazoa</taxon>
        <taxon>Ecdysozoa</taxon>
        <taxon>Arthropoda</taxon>
        <taxon>Chelicerata</taxon>
        <taxon>Arachnida</taxon>
        <taxon>Acari</taxon>
        <taxon>Parasitiformes</taxon>
        <taxon>Mesostigmata</taxon>
        <taxon>Gamasina</taxon>
        <taxon>Dermanyssoidea</taxon>
        <taxon>Varroidae</taxon>
        <taxon>Varroa</taxon>
    </lineage>
</organism>
<feature type="domain" description="DEP" evidence="7">
    <location>
        <begin position="838"/>
        <end position="893"/>
    </location>
</feature>
<dbReference type="GO" id="GO:0030514">
    <property type="term" value="P:negative regulation of BMP signaling pathway"/>
    <property type="evidence" value="ECO:0007669"/>
    <property type="project" value="TreeGrafter"/>
</dbReference>
<evidence type="ECO:0000256" key="6">
    <source>
        <dbReference type="SAM" id="Phobius"/>
    </source>
</evidence>
<comment type="subcellular location">
    <subcellularLocation>
        <location evidence="1">Membrane</location>
        <topology evidence="1">Multi-pass membrane protein</topology>
    </subcellularLocation>
</comment>
<keyword evidence="9" id="KW-1185">Reference proteome</keyword>
<dbReference type="OMA" id="RISMCRR"/>
<protein>
    <recommendedName>
        <fullName evidence="7">DEP domain-containing protein</fullName>
    </recommendedName>
</protein>
<sequence length="904" mass="99870">MSGTKASPSSFVVSISPRSGEDVSTVLSSLFENATTIPTMNAPSGTFAEVYEKLLPVLLQCFVIVTLGYVSGRSRLVPQSETKGLQMTVSYFFLPALVFRSLATIDLYMVNLKFLASIFIGKMIIFVSTGLLTWLLKRENRASFAGLFAIFCSQSNDFALGYPLVSYLYEKDHPEFSHYLYLIAPIQLMILNPIGFILMEYGRISNDQRPVQCQPRPSSHLRRTMMGVLKNPIIVMTAAGIAANFAFQRKLPLVIATIVEPLGAGFTACALFLLGQNMVGGFDTMCKYTLLITTLLVCVKVLAAPIIIREVISHIGIPDNAYTDFGFLYGMLPPAPTVAIFATQFCLPKDAVSAGVVLGTFVSAPLIFITATMSKISDNPSYQQTLSTAISCTSLVALPFCLWTMFVLLPKRKRVTHSSTMWLLAAQTFTSLGGLMLFWMSEDRNVLFHIHTAVSMSGIFASRIWTAVIAVVLMLSHQRSLCYVLKIRSTLIFAGFAASLIGTLILIAGIPFGSHQPLVHDPNFHLGRLQAAVALIVLLVSFLLSLYGLVRQQRFRSRDEYRPILFPDDGENNSTTTVRNLSPSSGKLPRVSSLSASTNALRTSTNLCANCLCLKDSKQPNSGQDLVLDLEDIGKPKFIKRKVPRVRRLSEKQAGANGEIISEELIASGSRFNPLHCGPTYHCTVIERKACVSTVKAYLNQVYKGEEVTEPEVDLHQSFRHVCLLIMLLFSMLIGIAVCLWQLLIERPSGILLELEFLDIVFNYGQGILTFIVFGADASCVLFPFLGILDVFFCRGVDLPAFCELSVEVKQQCEQFRIYHMDICASDICPDIDVESVVFSGQQMCDWLCLVGLARTRDDAVSYGRALLEGRTIAHVANAKHFEDDVHMYRFISYPPCAAMVINS</sequence>
<evidence type="ECO:0000256" key="3">
    <source>
        <dbReference type="ARBA" id="ARBA00022989"/>
    </source>
</evidence>
<keyword evidence="4 6" id="KW-0472">Membrane</keyword>
<dbReference type="InterPro" id="IPR036388">
    <property type="entry name" value="WH-like_DNA-bd_sf"/>
</dbReference>
<feature type="transmembrane region" description="Helical" evidence="6">
    <location>
        <begin position="179"/>
        <end position="199"/>
    </location>
</feature>
<dbReference type="Gene3D" id="1.10.10.10">
    <property type="entry name" value="Winged helix-like DNA-binding domain superfamily/Winged helix DNA-binding domain"/>
    <property type="match status" value="1"/>
</dbReference>
<dbReference type="KEGG" id="vde:111254606"/>
<dbReference type="InParanoid" id="A0A7M7KT76"/>
<evidence type="ECO:0000256" key="2">
    <source>
        <dbReference type="ARBA" id="ARBA00022692"/>
    </source>
</evidence>
<dbReference type="EnsemblMetazoa" id="XM_022815613">
    <property type="protein sequence ID" value="XP_022671348"/>
    <property type="gene ID" value="LOC111254606"/>
</dbReference>
<feature type="transmembrane region" description="Helical" evidence="6">
    <location>
        <begin position="114"/>
        <end position="136"/>
    </location>
</feature>
<keyword evidence="3 6" id="KW-1133">Transmembrane helix</keyword>
<dbReference type="GO" id="GO:0055085">
    <property type="term" value="P:transmembrane transport"/>
    <property type="evidence" value="ECO:0007669"/>
    <property type="project" value="InterPro"/>
</dbReference>
<accession>A0A7M7KT76</accession>
<dbReference type="CTD" id="39965"/>
<evidence type="ECO:0000259" key="7">
    <source>
        <dbReference type="PROSITE" id="PS50186"/>
    </source>
</evidence>
<feature type="compositionally biased region" description="Polar residues" evidence="5">
    <location>
        <begin position="572"/>
        <end position="585"/>
    </location>
</feature>
<dbReference type="FunCoup" id="A0A7M7KT76">
    <property type="interactions" value="273"/>
</dbReference>
<dbReference type="InterPro" id="IPR036390">
    <property type="entry name" value="WH_DNA-bd_sf"/>
</dbReference>
<evidence type="ECO:0000313" key="9">
    <source>
        <dbReference type="Proteomes" id="UP000594260"/>
    </source>
</evidence>
<reference evidence="8" key="1">
    <citation type="submission" date="2021-01" db="UniProtKB">
        <authorList>
            <consortium name="EnsemblMetazoa"/>
        </authorList>
    </citation>
    <scope>IDENTIFICATION</scope>
</reference>
<feature type="transmembrane region" description="Helical" evidence="6">
    <location>
        <begin position="446"/>
        <end position="475"/>
    </location>
</feature>
<dbReference type="Proteomes" id="UP000594260">
    <property type="component" value="Unplaced"/>
</dbReference>
<feature type="transmembrane region" description="Helical" evidence="6">
    <location>
        <begin position="253"/>
        <end position="274"/>
    </location>
</feature>
<feature type="transmembrane region" description="Helical" evidence="6">
    <location>
        <begin position="84"/>
        <end position="102"/>
    </location>
</feature>
<evidence type="ECO:0000313" key="8">
    <source>
        <dbReference type="EnsemblMetazoa" id="XP_022671347"/>
    </source>
</evidence>
<dbReference type="RefSeq" id="XP_022671347.1">
    <property type="nucleotide sequence ID" value="XM_022815612.1"/>
</dbReference>
<feature type="transmembrane region" description="Helical" evidence="6">
    <location>
        <begin position="421"/>
        <end position="440"/>
    </location>
</feature>
<dbReference type="PANTHER" id="PTHR22829">
    <property type="entry name" value="DEP DOMAIN PROTEIN"/>
    <property type="match status" value="1"/>
</dbReference>
<feature type="transmembrane region" description="Helical" evidence="6">
    <location>
        <begin position="487"/>
        <end position="510"/>
    </location>
</feature>
<feature type="transmembrane region" description="Helical" evidence="6">
    <location>
        <begin position="328"/>
        <end position="347"/>
    </location>
</feature>
<dbReference type="InterPro" id="IPR000591">
    <property type="entry name" value="DEP_dom"/>
</dbReference>
<dbReference type="PROSITE" id="PS50186">
    <property type="entry name" value="DEP"/>
    <property type="match status" value="1"/>
</dbReference>
<feature type="transmembrane region" description="Helical" evidence="6">
    <location>
        <begin position="764"/>
        <end position="789"/>
    </location>
</feature>
<feature type="transmembrane region" description="Helical" evidence="6">
    <location>
        <begin position="143"/>
        <end position="167"/>
    </location>
</feature>
<evidence type="ECO:0000256" key="4">
    <source>
        <dbReference type="ARBA" id="ARBA00023136"/>
    </source>
</evidence>
<evidence type="ECO:0000256" key="1">
    <source>
        <dbReference type="ARBA" id="ARBA00004141"/>
    </source>
</evidence>
<dbReference type="EnsemblMetazoa" id="XM_022815612">
    <property type="protein sequence ID" value="XP_022671347"/>
    <property type="gene ID" value="LOC111254606"/>
</dbReference>
<feature type="transmembrane region" description="Helical" evidence="6">
    <location>
        <begin position="54"/>
        <end position="72"/>
    </location>
</feature>
<feature type="transmembrane region" description="Helical" evidence="6">
    <location>
        <begin position="386"/>
        <end position="409"/>
    </location>
</feature>
<feature type="transmembrane region" description="Helical" evidence="6">
    <location>
        <begin position="722"/>
        <end position="744"/>
    </location>
</feature>
<feature type="transmembrane region" description="Helical" evidence="6">
    <location>
        <begin position="354"/>
        <end position="374"/>
    </location>
</feature>
<dbReference type="GeneID" id="111254606"/>
<dbReference type="GO" id="GO:0016020">
    <property type="term" value="C:membrane"/>
    <property type="evidence" value="ECO:0007669"/>
    <property type="project" value="UniProtKB-SubCell"/>
</dbReference>
<feature type="transmembrane region" description="Helical" evidence="6">
    <location>
        <begin position="228"/>
        <end position="247"/>
    </location>
</feature>
<name>A0A7M7KT76_VARDE</name>
<proteinExistence type="predicted"/>
<feature type="region of interest" description="Disordered" evidence="5">
    <location>
        <begin position="566"/>
        <end position="587"/>
    </location>
</feature>
<evidence type="ECO:0000256" key="5">
    <source>
        <dbReference type="SAM" id="MobiDB-lite"/>
    </source>
</evidence>
<dbReference type="RefSeq" id="XP_022671348.1">
    <property type="nucleotide sequence ID" value="XM_022815613.1"/>
</dbReference>
<feature type="transmembrane region" description="Helical" evidence="6">
    <location>
        <begin position="286"/>
        <end position="308"/>
    </location>
</feature>
<dbReference type="PANTHER" id="PTHR22829:SF5">
    <property type="entry name" value="INTEGRAL MEMBRANE PROTEIN GPR155"/>
    <property type="match status" value="1"/>
</dbReference>
<dbReference type="AlphaFoldDB" id="A0A7M7KT76"/>
<dbReference type="SMART" id="SM00049">
    <property type="entry name" value="DEP"/>
    <property type="match status" value="1"/>
</dbReference>
<dbReference type="InterPro" id="IPR051832">
    <property type="entry name" value="mTOR-Rac_regulators"/>
</dbReference>
<dbReference type="SUPFAM" id="SSF46785">
    <property type="entry name" value="Winged helix' DNA-binding domain"/>
    <property type="match status" value="1"/>
</dbReference>
<keyword evidence="2 6" id="KW-0812">Transmembrane</keyword>
<dbReference type="OrthoDB" id="2133778at2759"/>